<keyword evidence="1" id="KW-0175">Coiled coil</keyword>
<dbReference type="RefSeq" id="WP_013554076.1">
    <property type="nucleotide sequence ID" value="NC_014935.1"/>
</dbReference>
<reference evidence="4" key="2">
    <citation type="submission" date="2011-01" db="EMBL/GenBank/DDBJ databases">
        <title>The complete genome of Nitratifractor salsuginis DSM 16511.</title>
        <authorList>
            <consortium name="US DOE Joint Genome Institute (JGI-PGF)"/>
            <person name="Lucas S."/>
            <person name="Copeland A."/>
            <person name="Lapidus A."/>
            <person name="Bruce D."/>
            <person name="Goodwin L."/>
            <person name="Pitluck S."/>
            <person name="Kyrpides N."/>
            <person name="Mavromatis K."/>
            <person name="Ivanova N."/>
            <person name="Mikhailova N."/>
            <person name="Zeytun A."/>
            <person name="Detter J.C."/>
            <person name="Tapia R."/>
            <person name="Han C."/>
            <person name="Land M."/>
            <person name="Hauser L."/>
            <person name="Markowitz V."/>
            <person name="Cheng J.-F."/>
            <person name="Hugenholtz P."/>
            <person name="Woyke T."/>
            <person name="Wu D."/>
            <person name="Tindall B."/>
            <person name="Schuetze A."/>
            <person name="Brambilla E."/>
            <person name="Klenk H.-P."/>
            <person name="Eisen J.A."/>
        </authorList>
    </citation>
    <scope>NUCLEOTIDE SEQUENCE [LARGE SCALE GENOMIC DNA]</scope>
    <source>
        <strain evidence="4">DSM 16511 / JCM 12458 / E9I37-1</strain>
    </source>
</reference>
<feature type="coiled-coil region" evidence="1">
    <location>
        <begin position="228"/>
        <end position="255"/>
    </location>
</feature>
<sequence>MSEKKRRQEQSKVTERVETAKSGYVDERNEQVKQEAIDAVNLVVQVLKQVEEKKKEEAVKSIEEALGKLEVLVAKDPDLQLFPVDVQEQVVDYPGTVEEVVAAKKTVKELIEKDEFQAARELMLTLASELDIYITALPIGTYPAALKAIVPLIEEEKYDEATALLVQVLETLVLQKVVIPLPIVRAEKAVEVAAAAANDESKKADRKELEELLAYTKEQLLLAQALGYGKVEEDYKELLEMVDAIEKKLEGGEETKGVFDDLLEKLNGFMGGFNKAG</sequence>
<dbReference type="eggNOG" id="ENOG502Z8FZ">
    <property type="taxonomic scope" value="Bacteria"/>
</dbReference>
<evidence type="ECO:0000256" key="2">
    <source>
        <dbReference type="SAM" id="MobiDB-lite"/>
    </source>
</evidence>
<feature type="region of interest" description="Disordered" evidence="2">
    <location>
        <begin position="1"/>
        <end position="25"/>
    </location>
</feature>
<dbReference type="KEGG" id="nsa:Nitsa_1131"/>
<proteinExistence type="predicted"/>
<name>E6WY11_NITSE</name>
<evidence type="ECO:0000313" key="3">
    <source>
        <dbReference type="EMBL" id="ADV46385.1"/>
    </source>
</evidence>
<accession>E6WY11</accession>
<evidence type="ECO:0000313" key="4">
    <source>
        <dbReference type="Proteomes" id="UP000008633"/>
    </source>
</evidence>
<dbReference type="AlphaFoldDB" id="E6WY11"/>
<dbReference type="Proteomes" id="UP000008633">
    <property type="component" value="Chromosome"/>
</dbReference>
<protein>
    <recommendedName>
        <fullName evidence="5">YfdX protein</fullName>
    </recommendedName>
</protein>
<dbReference type="OrthoDB" id="1233024at2"/>
<dbReference type="Pfam" id="PF10938">
    <property type="entry name" value="YfdX"/>
    <property type="match status" value="1"/>
</dbReference>
<organism evidence="3 4">
    <name type="scientific">Nitratifractor salsuginis (strain DSM 16511 / JCM 12458 / E9I37-1)</name>
    <dbReference type="NCBI Taxonomy" id="749222"/>
    <lineage>
        <taxon>Bacteria</taxon>
        <taxon>Pseudomonadati</taxon>
        <taxon>Campylobacterota</taxon>
        <taxon>Epsilonproteobacteria</taxon>
        <taxon>Campylobacterales</taxon>
        <taxon>Sulfurovaceae</taxon>
        <taxon>Nitratifractor</taxon>
    </lineage>
</organism>
<keyword evidence="4" id="KW-1185">Reference proteome</keyword>
<dbReference type="InterPro" id="IPR021236">
    <property type="entry name" value="Uncharacterised_YfdX"/>
</dbReference>
<dbReference type="EMBL" id="CP002452">
    <property type="protein sequence ID" value="ADV46385.1"/>
    <property type="molecule type" value="Genomic_DNA"/>
</dbReference>
<evidence type="ECO:0008006" key="5">
    <source>
        <dbReference type="Google" id="ProtNLM"/>
    </source>
</evidence>
<reference evidence="3 4" key="1">
    <citation type="journal article" date="2011" name="Stand. Genomic Sci.">
        <title>Complete genome sequence of Nitratifractor salsuginis type strain (E9I37-1).</title>
        <authorList>
            <person name="Anderson I."/>
            <person name="Sikorski J."/>
            <person name="Zeytun A."/>
            <person name="Nolan M."/>
            <person name="Lapidus A."/>
            <person name="Lucas S."/>
            <person name="Hammon N."/>
            <person name="Deshpande S."/>
            <person name="Cheng J.F."/>
            <person name="Tapia R."/>
            <person name="Han C."/>
            <person name="Goodwin L."/>
            <person name="Pitluck S."/>
            <person name="Liolios K."/>
            <person name="Pagani I."/>
            <person name="Ivanova N."/>
            <person name="Huntemann M."/>
            <person name="Mavromatis K."/>
            <person name="Ovchinikova G."/>
            <person name="Pati A."/>
            <person name="Chen A."/>
            <person name="Palaniappan K."/>
            <person name="Land M."/>
            <person name="Hauser L."/>
            <person name="Brambilla E.M."/>
            <person name="Ngatchou-Djao O.D."/>
            <person name="Rohde M."/>
            <person name="Tindall B.J."/>
            <person name="Goker M."/>
            <person name="Detter J.C."/>
            <person name="Woyke T."/>
            <person name="Bristow J."/>
            <person name="Eisen J.A."/>
            <person name="Markowitz V."/>
            <person name="Hugenholtz P."/>
            <person name="Klenk H.P."/>
            <person name="Kyrpides N.C."/>
        </authorList>
    </citation>
    <scope>NUCLEOTIDE SEQUENCE [LARGE SCALE GENOMIC DNA]</scope>
    <source>
        <strain evidence="4">DSM 16511 / JCM 12458 / E9I37-1</strain>
    </source>
</reference>
<gene>
    <name evidence="3" type="ordered locus">Nitsa_1131</name>
</gene>
<evidence type="ECO:0000256" key="1">
    <source>
        <dbReference type="SAM" id="Coils"/>
    </source>
</evidence>
<dbReference type="HOGENOM" id="CLU_064067_0_0_7"/>